<organism evidence="4 5">
    <name type="scientific">Paenibacillus pini JCM 16418</name>
    <dbReference type="NCBI Taxonomy" id="1236976"/>
    <lineage>
        <taxon>Bacteria</taxon>
        <taxon>Bacillati</taxon>
        <taxon>Bacillota</taxon>
        <taxon>Bacilli</taxon>
        <taxon>Bacillales</taxon>
        <taxon>Paenibacillaceae</taxon>
        <taxon>Paenibacillus</taxon>
    </lineage>
</organism>
<dbReference type="PANTHER" id="PTHR12558:SF13">
    <property type="entry name" value="CELL DIVISION CYCLE PROTEIN 27 HOMOLOG"/>
    <property type="match status" value="1"/>
</dbReference>
<dbReference type="PROSITE" id="PS50005">
    <property type="entry name" value="TPR"/>
    <property type="match status" value="3"/>
</dbReference>
<gene>
    <name evidence="4" type="ORF">JCM16418_564</name>
</gene>
<keyword evidence="1" id="KW-0677">Repeat</keyword>
<dbReference type="eggNOG" id="COG0457">
    <property type="taxonomic scope" value="Bacteria"/>
</dbReference>
<dbReference type="InterPro" id="IPR019734">
    <property type="entry name" value="TPR_rpt"/>
</dbReference>
<name>W7YPY3_9BACL</name>
<dbReference type="EMBL" id="BAVZ01000001">
    <property type="protein sequence ID" value="GAF06596.1"/>
    <property type="molecule type" value="Genomic_DNA"/>
</dbReference>
<accession>W7YPY3</accession>
<evidence type="ECO:0000313" key="5">
    <source>
        <dbReference type="Proteomes" id="UP000019364"/>
    </source>
</evidence>
<evidence type="ECO:0000256" key="2">
    <source>
        <dbReference type="ARBA" id="ARBA00022803"/>
    </source>
</evidence>
<dbReference type="STRING" id="1236976.JCM16418_564"/>
<evidence type="ECO:0000256" key="3">
    <source>
        <dbReference type="PROSITE-ProRule" id="PRU00339"/>
    </source>
</evidence>
<protein>
    <submittedName>
        <fullName evidence="4">TPR repeat protein</fullName>
    </submittedName>
</protein>
<feature type="repeat" description="TPR" evidence="3">
    <location>
        <begin position="68"/>
        <end position="101"/>
    </location>
</feature>
<feature type="repeat" description="TPR" evidence="3">
    <location>
        <begin position="34"/>
        <end position="67"/>
    </location>
</feature>
<reference evidence="4 5" key="1">
    <citation type="journal article" date="2014" name="Genome Announc.">
        <title>Draft Genome Sequence of Paenibacillus pini JCM 16418T, Isolated from the Rhizosphere of Pine Tree.</title>
        <authorList>
            <person name="Yuki M."/>
            <person name="Oshima K."/>
            <person name="Suda W."/>
            <person name="Oshida Y."/>
            <person name="Kitamura K."/>
            <person name="Iida Y."/>
            <person name="Hattori M."/>
            <person name="Ohkuma M."/>
        </authorList>
    </citation>
    <scope>NUCLEOTIDE SEQUENCE [LARGE SCALE GENOMIC DNA]</scope>
    <source>
        <strain evidence="4 5">JCM 16418</strain>
    </source>
</reference>
<sequence length="218" mass="25710">MNLYDKGDQLYYEQKFSEAANVFMECIELEVDKIDSMNYLGCCELQLGNYEKAHHWFDQAMVFSPEWGRLYSNKSRVFMKQGDFSKAAEYLYQSLELNDEDEDTLYYLGVFYESQDKLEKAREAYLASLEINPNQPETILNYGIVEVRLGHIEEGKKQFKSLMNWEGYETYAYWNLTCVYKADKQYSKALECLNSYISLNNDVDEEANDLLKELQQLL</sequence>
<dbReference type="InterPro" id="IPR011990">
    <property type="entry name" value="TPR-like_helical_dom_sf"/>
</dbReference>
<dbReference type="Pfam" id="PF13432">
    <property type="entry name" value="TPR_16"/>
    <property type="match status" value="1"/>
</dbReference>
<dbReference type="Pfam" id="PF07719">
    <property type="entry name" value="TPR_2"/>
    <property type="match status" value="1"/>
</dbReference>
<dbReference type="PANTHER" id="PTHR12558">
    <property type="entry name" value="CELL DIVISION CYCLE 16,23,27"/>
    <property type="match status" value="1"/>
</dbReference>
<dbReference type="Gene3D" id="1.25.40.10">
    <property type="entry name" value="Tetratricopeptide repeat domain"/>
    <property type="match status" value="2"/>
</dbReference>
<keyword evidence="5" id="KW-1185">Reference proteome</keyword>
<proteinExistence type="predicted"/>
<comment type="caution">
    <text evidence="4">The sequence shown here is derived from an EMBL/GenBank/DDBJ whole genome shotgun (WGS) entry which is preliminary data.</text>
</comment>
<dbReference type="AlphaFoldDB" id="W7YPY3"/>
<evidence type="ECO:0000313" key="4">
    <source>
        <dbReference type="EMBL" id="GAF06596.1"/>
    </source>
</evidence>
<dbReference type="Proteomes" id="UP000019364">
    <property type="component" value="Unassembled WGS sequence"/>
</dbReference>
<evidence type="ECO:0000256" key="1">
    <source>
        <dbReference type="ARBA" id="ARBA00022737"/>
    </source>
</evidence>
<dbReference type="SUPFAM" id="SSF48452">
    <property type="entry name" value="TPR-like"/>
    <property type="match status" value="1"/>
</dbReference>
<dbReference type="SMART" id="SM00028">
    <property type="entry name" value="TPR"/>
    <property type="match status" value="4"/>
</dbReference>
<dbReference type="InterPro" id="IPR013105">
    <property type="entry name" value="TPR_2"/>
</dbReference>
<feature type="repeat" description="TPR" evidence="3">
    <location>
        <begin position="102"/>
        <end position="135"/>
    </location>
</feature>
<keyword evidence="2 3" id="KW-0802">TPR repeat</keyword>
<dbReference type="RefSeq" id="WP_036645766.1">
    <property type="nucleotide sequence ID" value="NZ_BAVZ01000001.1"/>
</dbReference>